<dbReference type="Gene3D" id="3.40.50.150">
    <property type="entry name" value="Vaccinia Virus protein VP39"/>
    <property type="match status" value="1"/>
</dbReference>
<keyword evidence="2" id="KW-1185">Reference proteome</keyword>
<protein>
    <recommendedName>
        <fullName evidence="3">Methyltransferase domain-containing protein</fullName>
    </recommendedName>
</protein>
<dbReference type="RefSeq" id="WP_109825851.1">
    <property type="nucleotide sequence ID" value="NZ_QGKL01000042.1"/>
</dbReference>
<name>A0A317C641_9GAMM</name>
<dbReference type="SUPFAM" id="SSF53335">
    <property type="entry name" value="S-adenosyl-L-methionine-dependent methyltransferases"/>
    <property type="match status" value="1"/>
</dbReference>
<dbReference type="OrthoDB" id="9772751at2"/>
<dbReference type="InterPro" id="IPR029063">
    <property type="entry name" value="SAM-dependent_MTases_sf"/>
</dbReference>
<dbReference type="AlphaFoldDB" id="A0A317C641"/>
<gene>
    <name evidence="1" type="ORF">DKT75_19205</name>
</gene>
<organism evidence="1 2">
    <name type="scientific">Leucothrix arctica</name>
    <dbReference type="NCBI Taxonomy" id="1481894"/>
    <lineage>
        <taxon>Bacteria</taxon>
        <taxon>Pseudomonadati</taxon>
        <taxon>Pseudomonadota</taxon>
        <taxon>Gammaproteobacteria</taxon>
        <taxon>Thiotrichales</taxon>
        <taxon>Thiotrichaceae</taxon>
        <taxon>Leucothrix</taxon>
    </lineage>
</organism>
<dbReference type="EMBL" id="QGKL01000042">
    <property type="protein sequence ID" value="PWQ93739.1"/>
    <property type="molecule type" value="Genomic_DNA"/>
</dbReference>
<reference evidence="1 2" key="1">
    <citation type="submission" date="2018-05" db="EMBL/GenBank/DDBJ databases">
        <title>Leucothrix arctica sp. nov., isolated from Arctic seawater.</title>
        <authorList>
            <person name="Choi A."/>
            <person name="Baek K."/>
        </authorList>
    </citation>
    <scope>NUCLEOTIDE SEQUENCE [LARGE SCALE GENOMIC DNA]</scope>
    <source>
        <strain evidence="1 2">IMCC9719</strain>
    </source>
</reference>
<evidence type="ECO:0000313" key="1">
    <source>
        <dbReference type="EMBL" id="PWQ93739.1"/>
    </source>
</evidence>
<sequence>MTNQKSLIEFWDVQLRRIWDEGYAEKLSDYLRSLDVKTILDCAGGSGYPAIEFKKMNWDISYSDGVEGTVDFFKKKMIGAEVDIPCFYSKWEDLDGNRPETYDAVLCRGNSFISINSYIDEVLDPPSFEESYDNMKKAVKAFHNSLSPGGVLYIDIPVKEVAKPEKPYSRVDTDNKTFEDKISGSYDPLTKIRELVIDSHNLITGEKVYYKTYQYPISKEELYKLLDEAGFSKVLQSPVDEPQYMDAFVAFK</sequence>
<dbReference type="Proteomes" id="UP000245506">
    <property type="component" value="Unassembled WGS sequence"/>
</dbReference>
<accession>A0A317C641</accession>
<comment type="caution">
    <text evidence="1">The sequence shown here is derived from an EMBL/GenBank/DDBJ whole genome shotgun (WGS) entry which is preliminary data.</text>
</comment>
<proteinExistence type="predicted"/>
<evidence type="ECO:0008006" key="3">
    <source>
        <dbReference type="Google" id="ProtNLM"/>
    </source>
</evidence>
<evidence type="ECO:0000313" key="2">
    <source>
        <dbReference type="Proteomes" id="UP000245506"/>
    </source>
</evidence>
<dbReference type="CDD" id="cd02440">
    <property type="entry name" value="AdoMet_MTases"/>
    <property type="match status" value="1"/>
</dbReference>